<dbReference type="Proteomes" id="UP001233999">
    <property type="component" value="Unassembled WGS sequence"/>
</dbReference>
<dbReference type="AlphaFoldDB" id="A0AAD8ED51"/>
<name>A0AAD8ED51_DIPPU</name>
<feature type="transmembrane region" description="Helical" evidence="1">
    <location>
        <begin position="20"/>
        <end position="37"/>
    </location>
</feature>
<comment type="caution">
    <text evidence="2">The sequence shown here is derived from an EMBL/GenBank/DDBJ whole genome shotgun (WGS) entry which is preliminary data.</text>
</comment>
<reference evidence="2" key="2">
    <citation type="submission" date="2023-05" db="EMBL/GenBank/DDBJ databases">
        <authorList>
            <person name="Fouks B."/>
        </authorList>
    </citation>
    <scope>NUCLEOTIDE SEQUENCE</scope>
    <source>
        <strain evidence="2">Stay&amp;Tobe</strain>
        <tissue evidence="2">Testes</tissue>
    </source>
</reference>
<evidence type="ECO:0000256" key="1">
    <source>
        <dbReference type="SAM" id="Phobius"/>
    </source>
</evidence>
<keyword evidence="3" id="KW-1185">Reference proteome</keyword>
<sequence>FYYSIHIDYHCTGRVLNTRLYYILYSICVSYFCLRIFRDNLIIMNCQFTIEHEDLSNTETGLQDVKVEIKSEVGEQTDYIDIKQETFPASAEAELKVTSDAVKNEFGSIYMKEEINKNL</sequence>
<proteinExistence type="predicted"/>
<evidence type="ECO:0000313" key="2">
    <source>
        <dbReference type="EMBL" id="KAJ9585449.1"/>
    </source>
</evidence>
<organism evidence="2 3">
    <name type="scientific">Diploptera punctata</name>
    <name type="common">Pacific beetle cockroach</name>
    <dbReference type="NCBI Taxonomy" id="6984"/>
    <lineage>
        <taxon>Eukaryota</taxon>
        <taxon>Metazoa</taxon>
        <taxon>Ecdysozoa</taxon>
        <taxon>Arthropoda</taxon>
        <taxon>Hexapoda</taxon>
        <taxon>Insecta</taxon>
        <taxon>Pterygota</taxon>
        <taxon>Neoptera</taxon>
        <taxon>Polyneoptera</taxon>
        <taxon>Dictyoptera</taxon>
        <taxon>Blattodea</taxon>
        <taxon>Blaberoidea</taxon>
        <taxon>Blaberidae</taxon>
        <taxon>Diplopterinae</taxon>
        <taxon>Diploptera</taxon>
    </lineage>
</organism>
<evidence type="ECO:0000313" key="3">
    <source>
        <dbReference type="Proteomes" id="UP001233999"/>
    </source>
</evidence>
<protein>
    <submittedName>
        <fullName evidence="2">Uncharacterized protein</fullName>
    </submittedName>
</protein>
<keyword evidence="1" id="KW-1133">Transmembrane helix</keyword>
<dbReference type="EMBL" id="JASPKZ010007270">
    <property type="protein sequence ID" value="KAJ9585449.1"/>
    <property type="molecule type" value="Genomic_DNA"/>
</dbReference>
<feature type="non-terminal residue" evidence="2">
    <location>
        <position position="119"/>
    </location>
</feature>
<keyword evidence="1" id="KW-0472">Membrane</keyword>
<keyword evidence="1" id="KW-0812">Transmembrane</keyword>
<gene>
    <name evidence="2" type="ORF">L9F63_002757</name>
</gene>
<feature type="non-terminal residue" evidence="2">
    <location>
        <position position="1"/>
    </location>
</feature>
<accession>A0AAD8ED51</accession>
<reference evidence="2" key="1">
    <citation type="journal article" date="2023" name="IScience">
        <title>Live-bearing cockroach genome reveals convergent evolutionary mechanisms linked to viviparity in insects and beyond.</title>
        <authorList>
            <person name="Fouks B."/>
            <person name="Harrison M.C."/>
            <person name="Mikhailova A.A."/>
            <person name="Marchal E."/>
            <person name="English S."/>
            <person name="Carruthers M."/>
            <person name="Jennings E.C."/>
            <person name="Chiamaka E.L."/>
            <person name="Frigard R.A."/>
            <person name="Pippel M."/>
            <person name="Attardo G.M."/>
            <person name="Benoit J.B."/>
            <person name="Bornberg-Bauer E."/>
            <person name="Tobe S.S."/>
        </authorList>
    </citation>
    <scope>NUCLEOTIDE SEQUENCE</scope>
    <source>
        <strain evidence="2">Stay&amp;Tobe</strain>
    </source>
</reference>